<gene>
    <name evidence="4" type="ORF">N7496_003541</name>
</gene>
<sequence>MSEDWAHIVFVARLSSGERAKVNTTLRDSLNHTMNCYELVYGPIRCTTDFLTFAHMSNLPLAIHGEVDRFFAQAINAAKATDGKLLVVMNGWDGLTTDPASFMGMLRANASRITIRVFAEVPRSFWQVNVEQAIKVFDGTIRINPYLEGLMSHDPFDAETQERFRIAEAQLEHSTARFCRELICLQAIKMDYASVKQALQKHSKQRNTDPGMARTLDKWKCPEPNCGKAFPEYTTYYAHRRIHVGERTQFHCGHCDQPFTRKDTRDRHQNNTCPKRPGQDIILPAPKKPKAARGSLPAKILKGMPRNSDGSTDYYGLHAEQIQALPRLELDHDILSSLPLIDEKCDVIYKGEIYCRWPDCKTVTKYASTTKLRVHYLNSHRHEFPDFTPGTLEKRSQQKHIEGLLWLTKAALHGVENAGEKPYPEAQ</sequence>
<dbReference type="OrthoDB" id="4358598at2759"/>
<dbReference type="InterPro" id="IPR036236">
    <property type="entry name" value="Znf_C2H2_sf"/>
</dbReference>
<organism evidence="4 5">
    <name type="scientific">Penicillium cataractarum</name>
    <dbReference type="NCBI Taxonomy" id="2100454"/>
    <lineage>
        <taxon>Eukaryota</taxon>
        <taxon>Fungi</taxon>
        <taxon>Dikarya</taxon>
        <taxon>Ascomycota</taxon>
        <taxon>Pezizomycotina</taxon>
        <taxon>Eurotiomycetes</taxon>
        <taxon>Eurotiomycetidae</taxon>
        <taxon>Eurotiales</taxon>
        <taxon>Aspergillaceae</taxon>
        <taxon>Penicillium</taxon>
    </lineage>
</organism>
<dbReference type="Gene3D" id="3.30.160.60">
    <property type="entry name" value="Classic Zinc Finger"/>
    <property type="match status" value="1"/>
</dbReference>
<evidence type="ECO:0000256" key="1">
    <source>
        <dbReference type="PROSITE-ProRule" id="PRU00042"/>
    </source>
</evidence>
<evidence type="ECO:0000313" key="5">
    <source>
        <dbReference type="Proteomes" id="UP001147782"/>
    </source>
</evidence>
<dbReference type="EMBL" id="JAPZBS010000002">
    <property type="protein sequence ID" value="KAJ5381113.1"/>
    <property type="molecule type" value="Genomic_DNA"/>
</dbReference>
<dbReference type="PROSITE" id="PS00028">
    <property type="entry name" value="ZINC_FINGER_C2H2_1"/>
    <property type="match status" value="1"/>
</dbReference>
<evidence type="ECO:0000256" key="2">
    <source>
        <dbReference type="SAM" id="MobiDB-lite"/>
    </source>
</evidence>
<dbReference type="PROSITE" id="PS50157">
    <property type="entry name" value="ZINC_FINGER_C2H2_2"/>
    <property type="match status" value="2"/>
</dbReference>
<feature type="domain" description="C2H2-type" evidence="3">
    <location>
        <begin position="219"/>
        <end position="248"/>
    </location>
</feature>
<reference evidence="4" key="2">
    <citation type="journal article" date="2023" name="IMA Fungus">
        <title>Comparative genomic study of the Penicillium genus elucidates a diverse pangenome and 15 lateral gene transfer events.</title>
        <authorList>
            <person name="Petersen C."/>
            <person name="Sorensen T."/>
            <person name="Nielsen M.R."/>
            <person name="Sondergaard T.E."/>
            <person name="Sorensen J.L."/>
            <person name="Fitzpatrick D.A."/>
            <person name="Frisvad J.C."/>
            <person name="Nielsen K.L."/>
        </authorList>
    </citation>
    <scope>NUCLEOTIDE SEQUENCE</scope>
    <source>
        <strain evidence="4">IBT 29864</strain>
    </source>
</reference>
<keyword evidence="1" id="KW-0862">Zinc</keyword>
<keyword evidence="1" id="KW-0863">Zinc-finger</keyword>
<dbReference type="SMART" id="SM00355">
    <property type="entry name" value="ZnF_C2H2"/>
    <property type="match status" value="3"/>
</dbReference>
<reference evidence="4" key="1">
    <citation type="submission" date="2022-11" db="EMBL/GenBank/DDBJ databases">
        <authorList>
            <person name="Petersen C."/>
        </authorList>
    </citation>
    <scope>NUCLEOTIDE SEQUENCE</scope>
    <source>
        <strain evidence="4">IBT 29864</strain>
    </source>
</reference>
<name>A0A9W9VGA6_9EURO</name>
<accession>A0A9W9VGA6</accession>
<keyword evidence="1" id="KW-0479">Metal-binding</keyword>
<dbReference type="RefSeq" id="XP_056558684.1">
    <property type="nucleotide sequence ID" value="XM_056696472.1"/>
</dbReference>
<keyword evidence="5" id="KW-1185">Reference proteome</keyword>
<evidence type="ECO:0000259" key="3">
    <source>
        <dbReference type="PROSITE" id="PS50157"/>
    </source>
</evidence>
<dbReference type="GeneID" id="81435649"/>
<feature type="region of interest" description="Disordered" evidence="2">
    <location>
        <begin position="263"/>
        <end position="293"/>
    </location>
</feature>
<proteinExistence type="predicted"/>
<feature type="domain" description="C2H2-type" evidence="3">
    <location>
        <begin position="250"/>
        <end position="277"/>
    </location>
</feature>
<dbReference type="AlphaFoldDB" id="A0A9W9VGA6"/>
<protein>
    <recommendedName>
        <fullName evidence="3">C2H2-type domain-containing protein</fullName>
    </recommendedName>
</protein>
<comment type="caution">
    <text evidence="4">The sequence shown here is derived from an EMBL/GenBank/DDBJ whole genome shotgun (WGS) entry which is preliminary data.</text>
</comment>
<dbReference type="GO" id="GO:0008270">
    <property type="term" value="F:zinc ion binding"/>
    <property type="evidence" value="ECO:0007669"/>
    <property type="project" value="UniProtKB-KW"/>
</dbReference>
<dbReference type="InterPro" id="IPR013087">
    <property type="entry name" value="Znf_C2H2_type"/>
</dbReference>
<evidence type="ECO:0000313" key="4">
    <source>
        <dbReference type="EMBL" id="KAJ5381113.1"/>
    </source>
</evidence>
<dbReference type="SUPFAM" id="SSF57667">
    <property type="entry name" value="beta-beta-alpha zinc fingers"/>
    <property type="match status" value="1"/>
</dbReference>
<dbReference type="Proteomes" id="UP001147782">
    <property type="component" value="Unassembled WGS sequence"/>
</dbReference>